<dbReference type="NCBIfam" id="TIGR02727">
    <property type="entry name" value="MTHFS_bact"/>
    <property type="match status" value="1"/>
</dbReference>
<dbReference type="EC" id="6.3.3.2" evidence="5"/>
<dbReference type="GO" id="GO:0046872">
    <property type="term" value="F:metal ion binding"/>
    <property type="evidence" value="ECO:0007669"/>
    <property type="project" value="UniProtKB-KW"/>
</dbReference>
<dbReference type="GO" id="GO:0009396">
    <property type="term" value="P:folic acid-containing compound biosynthetic process"/>
    <property type="evidence" value="ECO:0007669"/>
    <property type="project" value="TreeGrafter"/>
</dbReference>
<sequence length="198" mass="22671">MNISQLSQLSQQAQQRQQLRQQMRAKRLALTAEQQQRSALSLIEPALQLIEQYHAEHLAFYLPFNGEISPLPLIDRLRTLNKQIYLPVLHPFSHTQLLFLHYESDCQLVPNRFGILEPRLDVRKVLPVSQLEMIFTPLVACDKQGNRLGMGGGFYDRTLAQSPHLISVGLAHHCQQVEQLPIENWDMPLSHLIVAEAV</sequence>
<evidence type="ECO:0000256" key="2">
    <source>
        <dbReference type="ARBA" id="ARBA00022741"/>
    </source>
</evidence>
<dbReference type="RefSeq" id="WP_078236465.1">
    <property type="nucleotide sequence ID" value="NZ_MUYA01000004.1"/>
</dbReference>
<dbReference type="Proteomes" id="UP000190867">
    <property type="component" value="Unassembled WGS sequence"/>
</dbReference>
<name>A0A1T0ATD9_9PAST</name>
<dbReference type="PANTHER" id="PTHR23407:SF1">
    <property type="entry name" value="5-FORMYLTETRAHYDROFOLATE CYCLO-LIGASE"/>
    <property type="match status" value="1"/>
</dbReference>
<evidence type="ECO:0000256" key="6">
    <source>
        <dbReference type="SAM" id="Coils"/>
    </source>
</evidence>
<evidence type="ECO:0000313" key="7">
    <source>
        <dbReference type="EMBL" id="OOR99876.1"/>
    </source>
</evidence>
<dbReference type="Pfam" id="PF01812">
    <property type="entry name" value="5-FTHF_cyc-lig"/>
    <property type="match status" value="1"/>
</dbReference>
<evidence type="ECO:0000256" key="3">
    <source>
        <dbReference type="ARBA" id="ARBA00022840"/>
    </source>
</evidence>
<dbReference type="EMBL" id="MUYA01000004">
    <property type="protein sequence ID" value="OOR99876.1"/>
    <property type="molecule type" value="Genomic_DNA"/>
</dbReference>
<feature type="binding site" evidence="4">
    <location>
        <position position="67"/>
    </location>
    <ligand>
        <name>substrate</name>
    </ligand>
</feature>
<reference evidence="7 8" key="1">
    <citation type="submission" date="2017-02" db="EMBL/GenBank/DDBJ databases">
        <title>Draft genome sequence of Haemophilus paracuniculus CCUG 43573 type strain.</title>
        <authorList>
            <person name="Engstrom-Jakobsson H."/>
            <person name="Salva-Serra F."/>
            <person name="Thorell K."/>
            <person name="Gonzales-Siles L."/>
            <person name="Karlsson R."/>
            <person name="Boulund F."/>
            <person name="Engstrand L."/>
            <person name="Kristiansson E."/>
            <person name="Moore E."/>
        </authorList>
    </citation>
    <scope>NUCLEOTIDE SEQUENCE [LARGE SCALE GENOMIC DNA]</scope>
    <source>
        <strain evidence="7 8">CCUG 43573</strain>
    </source>
</reference>
<dbReference type="OrthoDB" id="9801938at2"/>
<dbReference type="PANTHER" id="PTHR23407">
    <property type="entry name" value="ATPASE INHIBITOR/5-FORMYLTETRAHYDROFOLATE CYCLO-LIGASE"/>
    <property type="match status" value="1"/>
</dbReference>
<proteinExistence type="inferred from homology"/>
<dbReference type="InterPro" id="IPR037171">
    <property type="entry name" value="NagB/RpiA_transferase-like"/>
</dbReference>
<comment type="caution">
    <text evidence="7">The sequence shown here is derived from an EMBL/GenBank/DDBJ whole genome shotgun (WGS) entry which is preliminary data.</text>
</comment>
<gene>
    <name evidence="7" type="ORF">B0187_03465</name>
</gene>
<keyword evidence="5" id="KW-0460">Magnesium</keyword>
<feature type="binding site" evidence="4">
    <location>
        <begin position="16"/>
        <end position="20"/>
    </location>
    <ligand>
        <name>ATP</name>
        <dbReference type="ChEBI" id="CHEBI:30616"/>
    </ligand>
</feature>
<evidence type="ECO:0000313" key="8">
    <source>
        <dbReference type="Proteomes" id="UP000190867"/>
    </source>
</evidence>
<dbReference type="PIRSF" id="PIRSF006806">
    <property type="entry name" value="FTHF_cligase"/>
    <property type="match status" value="1"/>
</dbReference>
<protein>
    <recommendedName>
        <fullName evidence="5">5-formyltetrahydrofolate cyclo-ligase</fullName>
        <ecNumber evidence="5">6.3.3.2</ecNumber>
    </recommendedName>
</protein>
<accession>A0A1T0ATD9</accession>
<organism evidence="7 8">
    <name type="scientific">Haemophilus paracuniculus</name>
    <dbReference type="NCBI Taxonomy" id="734"/>
    <lineage>
        <taxon>Bacteria</taxon>
        <taxon>Pseudomonadati</taxon>
        <taxon>Pseudomonadota</taxon>
        <taxon>Gammaproteobacteria</taxon>
        <taxon>Pasteurellales</taxon>
        <taxon>Pasteurellaceae</taxon>
        <taxon>Haemophilus</taxon>
    </lineage>
</organism>
<dbReference type="InterPro" id="IPR024185">
    <property type="entry name" value="FTHF_cligase-like_sf"/>
</dbReference>
<feature type="binding site" evidence="4">
    <location>
        <position position="62"/>
    </location>
    <ligand>
        <name>substrate</name>
    </ligand>
</feature>
<dbReference type="GO" id="GO:0035999">
    <property type="term" value="P:tetrahydrofolate interconversion"/>
    <property type="evidence" value="ECO:0007669"/>
    <property type="project" value="TreeGrafter"/>
</dbReference>
<keyword evidence="7" id="KW-0436">Ligase</keyword>
<dbReference type="GO" id="GO:0030272">
    <property type="term" value="F:5-formyltetrahydrofolate cyclo-ligase activity"/>
    <property type="evidence" value="ECO:0007669"/>
    <property type="project" value="UniProtKB-EC"/>
</dbReference>
<dbReference type="GO" id="GO:0005524">
    <property type="term" value="F:ATP binding"/>
    <property type="evidence" value="ECO:0007669"/>
    <property type="project" value="UniProtKB-KW"/>
</dbReference>
<keyword evidence="3 4" id="KW-0067">ATP-binding</keyword>
<keyword evidence="6" id="KW-0175">Coiled coil</keyword>
<comment type="catalytic activity">
    <reaction evidence="5">
        <text>(6S)-5-formyl-5,6,7,8-tetrahydrofolate + ATP = (6R)-5,10-methenyltetrahydrofolate + ADP + phosphate</text>
        <dbReference type="Rhea" id="RHEA:10488"/>
        <dbReference type="ChEBI" id="CHEBI:30616"/>
        <dbReference type="ChEBI" id="CHEBI:43474"/>
        <dbReference type="ChEBI" id="CHEBI:57455"/>
        <dbReference type="ChEBI" id="CHEBI:57457"/>
        <dbReference type="ChEBI" id="CHEBI:456216"/>
        <dbReference type="EC" id="6.3.3.2"/>
    </reaction>
</comment>
<evidence type="ECO:0000256" key="4">
    <source>
        <dbReference type="PIRSR" id="PIRSR006806-1"/>
    </source>
</evidence>
<comment type="similarity">
    <text evidence="1 5">Belongs to the 5-formyltetrahydrofolate cyclo-ligase family.</text>
</comment>
<dbReference type="STRING" id="734.B0187_03465"/>
<comment type="cofactor">
    <cofactor evidence="5">
        <name>Mg(2+)</name>
        <dbReference type="ChEBI" id="CHEBI:18420"/>
    </cofactor>
</comment>
<dbReference type="Gene3D" id="3.40.50.10420">
    <property type="entry name" value="NagB/RpiA/CoA transferase-like"/>
    <property type="match status" value="1"/>
</dbReference>
<keyword evidence="2 4" id="KW-0547">Nucleotide-binding</keyword>
<keyword evidence="5" id="KW-0479">Metal-binding</keyword>
<keyword evidence="8" id="KW-1185">Reference proteome</keyword>
<dbReference type="InterPro" id="IPR002698">
    <property type="entry name" value="FTHF_cligase"/>
</dbReference>
<dbReference type="SUPFAM" id="SSF100950">
    <property type="entry name" value="NagB/RpiA/CoA transferase-like"/>
    <property type="match status" value="1"/>
</dbReference>
<dbReference type="AlphaFoldDB" id="A0A1T0ATD9"/>
<evidence type="ECO:0000256" key="5">
    <source>
        <dbReference type="RuleBase" id="RU361279"/>
    </source>
</evidence>
<feature type="binding site" evidence="4">
    <location>
        <begin position="147"/>
        <end position="155"/>
    </location>
    <ligand>
        <name>ATP</name>
        <dbReference type="ChEBI" id="CHEBI:30616"/>
    </ligand>
</feature>
<evidence type="ECO:0000256" key="1">
    <source>
        <dbReference type="ARBA" id="ARBA00010638"/>
    </source>
</evidence>
<feature type="coiled-coil region" evidence="6">
    <location>
        <begin position="6"/>
        <end position="36"/>
    </location>
</feature>